<organism evidence="6 7">
    <name type="scientific">Faecalicatena faecalis</name>
    <dbReference type="NCBI Taxonomy" id="2726362"/>
    <lineage>
        <taxon>Bacteria</taxon>
        <taxon>Bacillati</taxon>
        <taxon>Bacillota</taxon>
        <taxon>Clostridia</taxon>
        <taxon>Lachnospirales</taxon>
        <taxon>Lachnospiraceae</taxon>
        <taxon>Faecalicatena</taxon>
    </lineage>
</organism>
<sequence length="332" mass="35887">MKKQIKKVVGLILAATLVFGMTGCSMDGGTKKSEDKKTESKSDDKAGKKIGLSLWAYDSQYWTEVRDGAQEKCDELGYELVIADPNNVPSQQVSDIENFITMGVDAIIVAAIDPQSVSGVLKEARDAGIKVVAQSIEVNEDECDVYSSADEYQMGEMTGEGAGKWIVENFGDEEVECAVLNYDSNPSCIPRGDGMEEGITKAAPKAKVVARQDASTISDGQSVTDSLLQANPNLKVIVCQNDAIALGAYSAVQAAGKDTDDFYIGGIDNTDEGRQAIAKGGAFRATLDIIARDNGYQDVEICEKLINGEKMDWRYVIEPKLVTYDDVKEESK</sequence>
<feature type="signal peptide" evidence="4">
    <location>
        <begin position="1"/>
        <end position="20"/>
    </location>
</feature>
<evidence type="ECO:0000256" key="3">
    <source>
        <dbReference type="ARBA" id="ARBA00022729"/>
    </source>
</evidence>
<dbReference type="PANTHER" id="PTHR46847">
    <property type="entry name" value="D-ALLOSE-BINDING PERIPLASMIC PROTEIN-RELATED"/>
    <property type="match status" value="1"/>
</dbReference>
<feature type="domain" description="Periplasmic binding protein" evidence="5">
    <location>
        <begin position="50"/>
        <end position="310"/>
    </location>
</feature>
<dbReference type="Proteomes" id="UP000723714">
    <property type="component" value="Unassembled WGS sequence"/>
</dbReference>
<comment type="similarity">
    <text evidence="2">Belongs to the bacterial solute-binding protein 2 family.</text>
</comment>
<reference evidence="6 7" key="1">
    <citation type="submission" date="2021-06" db="EMBL/GenBank/DDBJ databases">
        <title>Faecalicatena sp. nov. isolated from porcine feces.</title>
        <authorList>
            <person name="Oh B.S."/>
            <person name="Lee J.H."/>
        </authorList>
    </citation>
    <scope>NUCLEOTIDE SEQUENCE [LARGE SCALE GENOMIC DNA]</scope>
    <source>
        <strain evidence="6 7">AGMB00832</strain>
    </source>
</reference>
<keyword evidence="7" id="KW-1185">Reference proteome</keyword>
<dbReference type="CDD" id="cd01536">
    <property type="entry name" value="PBP1_ABC_sugar_binding-like"/>
    <property type="match status" value="1"/>
</dbReference>
<feature type="chain" id="PRO_5045796426" evidence="4">
    <location>
        <begin position="21"/>
        <end position="332"/>
    </location>
</feature>
<evidence type="ECO:0000259" key="5">
    <source>
        <dbReference type="Pfam" id="PF13407"/>
    </source>
</evidence>
<dbReference type="RefSeq" id="WP_216244720.1">
    <property type="nucleotide sequence ID" value="NZ_JABACJ020000028.1"/>
</dbReference>
<evidence type="ECO:0000313" key="6">
    <source>
        <dbReference type="EMBL" id="MBU3878135.1"/>
    </source>
</evidence>
<evidence type="ECO:0000256" key="4">
    <source>
        <dbReference type="SAM" id="SignalP"/>
    </source>
</evidence>
<evidence type="ECO:0000313" key="7">
    <source>
        <dbReference type="Proteomes" id="UP000723714"/>
    </source>
</evidence>
<dbReference type="PROSITE" id="PS51257">
    <property type="entry name" value="PROKAR_LIPOPROTEIN"/>
    <property type="match status" value="1"/>
</dbReference>
<comment type="subcellular location">
    <subcellularLocation>
        <location evidence="1">Cell envelope</location>
    </subcellularLocation>
</comment>
<evidence type="ECO:0000256" key="1">
    <source>
        <dbReference type="ARBA" id="ARBA00004196"/>
    </source>
</evidence>
<proteinExistence type="inferred from homology"/>
<protein>
    <submittedName>
        <fullName evidence="6">Sugar ABC transporter substrate-binding protein</fullName>
    </submittedName>
</protein>
<comment type="caution">
    <text evidence="6">The sequence shown here is derived from an EMBL/GenBank/DDBJ whole genome shotgun (WGS) entry which is preliminary data.</text>
</comment>
<keyword evidence="3 4" id="KW-0732">Signal</keyword>
<dbReference type="EMBL" id="JABACJ020000028">
    <property type="protein sequence ID" value="MBU3878135.1"/>
    <property type="molecule type" value="Genomic_DNA"/>
</dbReference>
<evidence type="ECO:0000256" key="2">
    <source>
        <dbReference type="ARBA" id="ARBA00007639"/>
    </source>
</evidence>
<dbReference type="Pfam" id="PF13407">
    <property type="entry name" value="Peripla_BP_4"/>
    <property type="match status" value="1"/>
</dbReference>
<dbReference type="InterPro" id="IPR025997">
    <property type="entry name" value="SBP_2_dom"/>
</dbReference>
<gene>
    <name evidence="6" type="ORF">HGO97_020240</name>
</gene>
<dbReference type="PANTHER" id="PTHR46847:SF1">
    <property type="entry name" value="D-ALLOSE-BINDING PERIPLASMIC PROTEIN-RELATED"/>
    <property type="match status" value="1"/>
</dbReference>
<name>A0ABS6D946_9FIRM</name>
<accession>A0ABS6D946</accession>